<organism evidence="1">
    <name type="scientific">Strongyloides ratti</name>
    <name type="common">Parasitic roundworm</name>
    <dbReference type="NCBI Taxonomy" id="34506"/>
    <lineage>
        <taxon>Eukaryota</taxon>
        <taxon>Metazoa</taxon>
        <taxon>Ecdysozoa</taxon>
        <taxon>Nematoda</taxon>
        <taxon>Chromadorea</taxon>
        <taxon>Rhabditida</taxon>
        <taxon>Tylenchina</taxon>
        <taxon>Panagrolaimomorpha</taxon>
        <taxon>Strongyloidoidea</taxon>
        <taxon>Strongyloididae</taxon>
        <taxon>Strongyloides</taxon>
    </lineage>
</organism>
<dbReference type="InterPro" id="IPR053164">
    <property type="entry name" value="IS1016-like_transposase"/>
</dbReference>
<dbReference type="GeneID" id="36373874"/>
<dbReference type="CTD" id="36373874"/>
<reference evidence="2" key="1">
    <citation type="submission" date="2014-09" db="EMBL/GenBank/DDBJ databases">
        <authorList>
            <person name="Martin A.A."/>
        </authorList>
    </citation>
    <scope>NUCLEOTIDE SEQUENCE</scope>
    <source>
        <strain evidence="2">ED321</strain>
    </source>
</reference>
<evidence type="ECO:0000313" key="2">
    <source>
        <dbReference type="Proteomes" id="UP000035682"/>
    </source>
</evidence>
<accession>A0A090KVQ8</accession>
<gene>
    <name evidence="1 3 4" type="ORF">SRAE_0000062800</name>
</gene>
<dbReference type="WBParaSite" id="SRAE_0000062800.1">
    <property type="protein sequence ID" value="SRAE_0000062800.1"/>
    <property type="gene ID" value="WBGene00256376"/>
</dbReference>
<evidence type="ECO:0000313" key="1">
    <source>
        <dbReference type="EMBL" id="CEF61506.1"/>
    </source>
</evidence>
<dbReference type="WormBase" id="SRAE_0000062800">
    <property type="protein sequence ID" value="SRP07970"/>
    <property type="gene ID" value="WBGene00256376"/>
</dbReference>
<dbReference type="OMA" id="ERWIFGG"/>
<protein>
    <submittedName>
        <fullName evidence="1 3">Transposase, ISXO2-like domain-containing protein</fullName>
    </submittedName>
</protein>
<evidence type="ECO:0000313" key="3">
    <source>
        <dbReference type="WBParaSite" id="SRAE_0000062800.1"/>
    </source>
</evidence>
<dbReference type="RefSeq" id="XP_024500715.1">
    <property type="nucleotide sequence ID" value="XM_024646544.1"/>
</dbReference>
<name>A0A090KVQ8_STRRB</name>
<evidence type="ECO:0000313" key="4">
    <source>
        <dbReference type="WormBase" id="SRAE_0000062800"/>
    </source>
</evidence>
<reference evidence="3" key="3">
    <citation type="submission" date="2020-12" db="UniProtKB">
        <authorList>
            <consortium name="WormBaseParasite"/>
        </authorList>
    </citation>
    <scope>IDENTIFICATION</scope>
</reference>
<proteinExistence type="predicted"/>
<dbReference type="PANTHER" id="PTHR47163:SF2">
    <property type="entry name" value="SI:DKEY-17M8.2"/>
    <property type="match status" value="1"/>
</dbReference>
<keyword evidence="2" id="KW-1185">Reference proteome</keyword>
<reference evidence="1" key="2">
    <citation type="submission" date="2014-09" db="EMBL/GenBank/DDBJ databases">
        <authorList>
            <person name="Aslett A.Martin."/>
        </authorList>
    </citation>
    <scope>NUCLEOTIDE SEQUENCE</scope>
    <source>
        <strain evidence="1">ED321 Heterogonic</strain>
    </source>
</reference>
<dbReference type="EMBL" id="LN609409">
    <property type="protein sequence ID" value="CEF61506.1"/>
    <property type="molecule type" value="Genomic_DNA"/>
</dbReference>
<sequence length="174" mass="19937">MNVFQLIKAIPDEGKAVEFLQKRGLIPKAKECENGHEMKLSLGKIIRWRCSLRSCKKKIGVRETSGERMKRELELGSCTTVNWNSLLREVCLFMKKKDESKIGGKGFTVEVDETLFARRKNYAGRMLGQQWCFGGICEETKKCFVESVADRSSETLMEVLKQRVHPETLIISDM</sequence>
<dbReference type="OrthoDB" id="5862080at2759"/>
<dbReference type="PANTHER" id="PTHR47163">
    <property type="entry name" value="DDE_TNP_IS1595 DOMAIN-CONTAINING PROTEIN"/>
    <property type="match status" value="1"/>
</dbReference>
<dbReference type="Proteomes" id="UP000035682">
    <property type="component" value="Unplaced"/>
</dbReference>
<dbReference type="AlphaFoldDB" id="A0A090KVQ8"/>